<dbReference type="Gene3D" id="3.75.10.10">
    <property type="entry name" value="L-arginine/glycine Amidinotransferase, Chain A"/>
    <property type="match status" value="1"/>
</dbReference>
<comment type="function">
    <text evidence="3">Binds to the 50S ribosomal subunit and prevents its association with the 30S ribosomal subunit to form the 70S initiation complex.</text>
</comment>
<reference evidence="4" key="1">
    <citation type="submission" date="2009-08" db="EMBL/GenBank/DDBJ databases">
        <title>Complete sequence of chromosome of Methanocaldococcus fervens AG86.</title>
        <authorList>
            <consortium name="US DOE Joint Genome Institute"/>
            <person name="Lucas S."/>
            <person name="Copeland A."/>
            <person name="Lapidus A."/>
            <person name="Glavina del Rio T."/>
            <person name="Tice H."/>
            <person name="Bruce D."/>
            <person name="Goodwin L."/>
            <person name="Pitluck S."/>
            <person name="Chertkov O."/>
            <person name="Detter J.C."/>
            <person name="Han C."/>
            <person name="Tapia R."/>
            <person name="Larimer F."/>
            <person name="Land M."/>
            <person name="Hauser L."/>
            <person name="Kyrpides N."/>
            <person name="Ovchinnikova G."/>
            <person name="Lupa-Sieprawska M."/>
            <person name="Whitman W.B."/>
        </authorList>
    </citation>
    <scope>NUCLEOTIDE SEQUENCE [LARGE SCALE GENOMIC DNA]</scope>
    <source>
        <strain evidence="4">AG86</strain>
    </source>
</reference>
<dbReference type="NCBIfam" id="NF003127">
    <property type="entry name" value="PRK04046.1-3"/>
    <property type="match status" value="1"/>
</dbReference>
<dbReference type="NCBIfam" id="TIGR00323">
    <property type="entry name" value="eIF-6"/>
    <property type="match status" value="1"/>
</dbReference>
<evidence type="ECO:0000256" key="2">
    <source>
        <dbReference type="ARBA" id="ARBA00022917"/>
    </source>
</evidence>
<dbReference type="PIRSF" id="PIRSF006413">
    <property type="entry name" value="IF-6"/>
    <property type="match status" value="1"/>
</dbReference>
<keyword evidence="2 3" id="KW-0648">Protein biosynthesis</keyword>
<evidence type="ECO:0000256" key="1">
    <source>
        <dbReference type="ARBA" id="ARBA00022540"/>
    </source>
</evidence>
<protein>
    <recommendedName>
        <fullName evidence="3">Translation initiation factor 6</fullName>
        <shortName evidence="3">aIF-6</shortName>
    </recommendedName>
</protein>
<dbReference type="FunFam" id="3.75.10.10:FF:000011">
    <property type="entry name" value="Translation initiation factor 6"/>
    <property type="match status" value="1"/>
</dbReference>
<sequence>MAMIIRKYFSGIPTIGVLATTTEDFTLLPIFLEKNDVDEVSEVLGTKCLQINIGGSSLIGSLSVANKYGLLLPKIVEDEELKKIKNFLKENDFDLTIEIIKSKNTALGNLILTNDKGSLISVELKDFKKEIEDALNVEVEVGTIAELPTVGSNAVVTNKGCLTHPLVEDEELEFLKSLFKVEYIGKGTANKGTTSVGACIIANSKGAVVGGDTTGPELLMIEDALGLI</sequence>
<dbReference type="SMART" id="SM00654">
    <property type="entry name" value="eIF6"/>
    <property type="match status" value="1"/>
</dbReference>
<dbReference type="KEGG" id="mfe:Mefer_0310"/>
<keyword evidence="1 3" id="KW-0396">Initiation factor</keyword>
<keyword evidence="5" id="KW-1185">Reference proteome</keyword>
<dbReference type="HAMAP" id="MF_00032">
    <property type="entry name" value="eIF_6"/>
    <property type="match status" value="1"/>
</dbReference>
<dbReference type="AlphaFoldDB" id="C7P6G4"/>
<dbReference type="GO" id="GO:0042256">
    <property type="term" value="P:cytosolic ribosome assembly"/>
    <property type="evidence" value="ECO:0007669"/>
    <property type="project" value="InterPro"/>
</dbReference>
<dbReference type="SUPFAM" id="SSF55909">
    <property type="entry name" value="Pentein"/>
    <property type="match status" value="1"/>
</dbReference>
<name>C7P6G4_METFA</name>
<dbReference type="Proteomes" id="UP000001495">
    <property type="component" value="Chromosome"/>
</dbReference>
<accession>C7P6G4</accession>
<comment type="similarity">
    <text evidence="3">Belongs to the eIF-6 family.</text>
</comment>
<dbReference type="Pfam" id="PF01912">
    <property type="entry name" value="eIF-6"/>
    <property type="match status" value="1"/>
</dbReference>
<dbReference type="eggNOG" id="arCOG04176">
    <property type="taxonomic scope" value="Archaea"/>
</dbReference>
<dbReference type="InterPro" id="IPR002769">
    <property type="entry name" value="eIF6"/>
</dbReference>
<evidence type="ECO:0000313" key="5">
    <source>
        <dbReference type="Proteomes" id="UP000001495"/>
    </source>
</evidence>
<dbReference type="HOGENOM" id="CLU_071894_1_0_2"/>
<gene>
    <name evidence="3" type="primary">eif6</name>
    <name evidence="4" type="ordered locus">Mefer_0310</name>
</gene>
<dbReference type="CDD" id="cd00527">
    <property type="entry name" value="IF6"/>
    <property type="match status" value="1"/>
</dbReference>
<dbReference type="GO" id="GO:0003743">
    <property type="term" value="F:translation initiation factor activity"/>
    <property type="evidence" value="ECO:0007669"/>
    <property type="project" value="UniProtKB-UniRule"/>
</dbReference>
<proteinExistence type="inferred from homology"/>
<dbReference type="EMBL" id="CP001696">
    <property type="protein sequence ID" value="ACV24146.1"/>
    <property type="molecule type" value="Genomic_DNA"/>
</dbReference>
<dbReference type="GO" id="GO:0043022">
    <property type="term" value="F:ribosome binding"/>
    <property type="evidence" value="ECO:0007669"/>
    <property type="project" value="InterPro"/>
</dbReference>
<organism evidence="4 5">
    <name type="scientific">Methanocaldococcus fervens (strain DSM 4213 / JCM 15782 / AG86)</name>
    <name type="common">Methanococcus fervens</name>
    <dbReference type="NCBI Taxonomy" id="573064"/>
    <lineage>
        <taxon>Archaea</taxon>
        <taxon>Methanobacteriati</taxon>
        <taxon>Methanobacteriota</taxon>
        <taxon>Methanomada group</taxon>
        <taxon>Methanococci</taxon>
        <taxon>Methanococcales</taxon>
        <taxon>Methanocaldococcaceae</taxon>
        <taxon>Methanocaldococcus</taxon>
    </lineage>
</organism>
<dbReference type="STRING" id="573064.Mefer_0310"/>
<dbReference type="PANTHER" id="PTHR10784">
    <property type="entry name" value="TRANSLATION INITIATION FACTOR 6"/>
    <property type="match status" value="1"/>
</dbReference>
<evidence type="ECO:0000313" key="4">
    <source>
        <dbReference type="EMBL" id="ACV24146.1"/>
    </source>
</evidence>
<evidence type="ECO:0000256" key="3">
    <source>
        <dbReference type="HAMAP-Rule" id="MF_00032"/>
    </source>
</evidence>